<dbReference type="Proteomes" id="UP000241201">
    <property type="component" value="Unassembled WGS sequence"/>
</dbReference>
<dbReference type="AlphaFoldDB" id="A0A2T3FZF0"/>
<dbReference type="EMBL" id="PYLP01000006">
    <property type="protein sequence ID" value="PST40633.1"/>
    <property type="molecule type" value="Genomic_DNA"/>
</dbReference>
<organism evidence="1 2">
    <name type="scientific">Faecalibacillus faecis</name>
    <dbReference type="NCBI Taxonomy" id="1982628"/>
    <lineage>
        <taxon>Bacteria</taxon>
        <taxon>Bacillati</taxon>
        <taxon>Bacillota</taxon>
        <taxon>Erysipelotrichia</taxon>
        <taxon>Erysipelotrichales</taxon>
        <taxon>Coprobacillaceae</taxon>
        <taxon>Faecalibacillus</taxon>
    </lineage>
</organism>
<sequence>MKYPKYAKVNGKKYPINTSFRVALKCFEIINDSSISDLERTYAIVYKLFGFIPEDKDMKDFVRIAEQYLGCGKSQEEHQSRKKDMDFKQDWPCLIASFMSDYKINLNDEEMHWYQFIDLIQGLTEDSVMSKVRELRNYDLSEVKDQKTRKKIIKLQQNVALKEELTPEEQEALDEFEFLFK</sequence>
<evidence type="ECO:0008006" key="3">
    <source>
        <dbReference type="Google" id="ProtNLM"/>
    </source>
</evidence>
<proteinExistence type="predicted"/>
<dbReference type="InterPro" id="IPR009660">
    <property type="entry name" value="Phage_A500_Gp15"/>
</dbReference>
<evidence type="ECO:0000313" key="2">
    <source>
        <dbReference type="Proteomes" id="UP000241201"/>
    </source>
</evidence>
<name>A0A2T3FZF0_9FIRM</name>
<reference evidence="2" key="1">
    <citation type="submission" date="2018-03" db="EMBL/GenBank/DDBJ databases">
        <title>Lachnoclostridium SNUG30370 gen.nov., sp.nov., isolated from human faeces.</title>
        <authorList>
            <person name="Seo B."/>
            <person name="Jeon K."/>
            <person name="Ko G."/>
        </authorList>
    </citation>
    <scope>NUCLEOTIDE SEQUENCE [LARGE SCALE GENOMIC DNA]</scope>
    <source>
        <strain evidence="2">SNUG30370</strain>
    </source>
</reference>
<gene>
    <name evidence="1" type="ORF">C7U55_06510</name>
</gene>
<protein>
    <recommendedName>
        <fullName evidence="3">Bacteriophage Gp15 protein</fullName>
    </recommendedName>
</protein>
<evidence type="ECO:0000313" key="1">
    <source>
        <dbReference type="EMBL" id="PST40633.1"/>
    </source>
</evidence>
<keyword evidence="2" id="KW-1185">Reference proteome</keyword>
<comment type="caution">
    <text evidence="1">The sequence shown here is derived from an EMBL/GenBank/DDBJ whole genome shotgun (WGS) entry which is preliminary data.</text>
</comment>
<accession>A0A2T3FZF0</accession>
<dbReference type="Pfam" id="PF06854">
    <property type="entry name" value="Phage_Gp15"/>
    <property type="match status" value="1"/>
</dbReference>